<feature type="compositionally biased region" description="Polar residues" evidence="1">
    <location>
        <begin position="16"/>
        <end position="27"/>
    </location>
</feature>
<dbReference type="EMBL" id="JAVRRT010000005">
    <property type="protein sequence ID" value="KAK5171978.1"/>
    <property type="molecule type" value="Genomic_DNA"/>
</dbReference>
<proteinExistence type="predicted"/>
<comment type="caution">
    <text evidence="2">The sequence shown here is derived from an EMBL/GenBank/DDBJ whole genome shotgun (WGS) entry which is preliminary data.</text>
</comment>
<feature type="compositionally biased region" description="Polar residues" evidence="1">
    <location>
        <begin position="187"/>
        <end position="209"/>
    </location>
</feature>
<dbReference type="AlphaFoldDB" id="A0AAV9PEA5"/>
<name>A0AAV9PEA5_9PEZI</name>
<evidence type="ECO:0000313" key="2">
    <source>
        <dbReference type="EMBL" id="KAK5171978.1"/>
    </source>
</evidence>
<dbReference type="RefSeq" id="XP_064660822.1">
    <property type="nucleotide sequence ID" value="XM_064800871.1"/>
</dbReference>
<feature type="compositionally biased region" description="Basic and acidic residues" evidence="1">
    <location>
        <begin position="216"/>
        <end position="226"/>
    </location>
</feature>
<reference evidence="2 3" key="1">
    <citation type="submission" date="2023-08" db="EMBL/GenBank/DDBJ databases">
        <title>Black Yeasts Isolated from many extreme environments.</title>
        <authorList>
            <person name="Coleine C."/>
            <person name="Stajich J.E."/>
            <person name="Selbmann L."/>
        </authorList>
    </citation>
    <scope>NUCLEOTIDE SEQUENCE [LARGE SCALE GENOMIC DNA]</scope>
    <source>
        <strain evidence="2 3">CCFEE 5935</strain>
    </source>
</reference>
<keyword evidence="3" id="KW-1185">Reference proteome</keyword>
<accession>A0AAV9PEA5</accession>
<evidence type="ECO:0000313" key="3">
    <source>
        <dbReference type="Proteomes" id="UP001337655"/>
    </source>
</evidence>
<feature type="region of interest" description="Disordered" evidence="1">
    <location>
        <begin position="1"/>
        <end position="67"/>
    </location>
</feature>
<dbReference type="Proteomes" id="UP001337655">
    <property type="component" value="Unassembled WGS sequence"/>
</dbReference>
<protein>
    <submittedName>
        <fullName evidence="2">Uncharacterized protein</fullName>
    </submittedName>
</protein>
<gene>
    <name evidence="2" type="ORF">LTR77_003615</name>
</gene>
<organism evidence="2 3">
    <name type="scientific">Saxophila tyrrhenica</name>
    <dbReference type="NCBI Taxonomy" id="1690608"/>
    <lineage>
        <taxon>Eukaryota</taxon>
        <taxon>Fungi</taxon>
        <taxon>Dikarya</taxon>
        <taxon>Ascomycota</taxon>
        <taxon>Pezizomycotina</taxon>
        <taxon>Dothideomycetes</taxon>
        <taxon>Dothideomycetidae</taxon>
        <taxon>Mycosphaerellales</taxon>
        <taxon>Extremaceae</taxon>
        <taxon>Saxophila</taxon>
    </lineage>
</organism>
<feature type="region of interest" description="Disordered" evidence="1">
    <location>
        <begin position="187"/>
        <end position="232"/>
    </location>
</feature>
<sequence length="232" mass="25696">MASTGVLPKKGEGTRDQSVTISNNLPSQPKAREQSELESSSSAADGLMHNQQNVPGGRNTRSAEEIEESQLAERLQSARIDAAADTESKLASEIDMLNDHVRHLKFELQKILEFEEERIAMIGKLDAYVAKLFESEDEEVRRNALERAMKEFRIARKAAKEGRHASATFGPEDIPVRYVQENYTSVAPSPTMASHSARLSQSSPQQFCPTATPPADEGHESPRVEDFDSLPF</sequence>
<evidence type="ECO:0000256" key="1">
    <source>
        <dbReference type="SAM" id="MobiDB-lite"/>
    </source>
</evidence>
<dbReference type="GeneID" id="89924961"/>